<protein>
    <submittedName>
        <fullName evidence="1">Uncharacterized protein</fullName>
    </submittedName>
</protein>
<organism evidence="1 2">
    <name type="scientific">Cladophialophora psammophila CBS 110553</name>
    <dbReference type="NCBI Taxonomy" id="1182543"/>
    <lineage>
        <taxon>Eukaryota</taxon>
        <taxon>Fungi</taxon>
        <taxon>Dikarya</taxon>
        <taxon>Ascomycota</taxon>
        <taxon>Pezizomycotina</taxon>
        <taxon>Eurotiomycetes</taxon>
        <taxon>Chaetothyriomycetidae</taxon>
        <taxon>Chaetothyriales</taxon>
        <taxon>Herpotrichiellaceae</taxon>
        <taxon>Cladophialophora</taxon>
    </lineage>
</organism>
<dbReference type="OrthoDB" id="3551429at2759"/>
<dbReference type="EMBL" id="AMGX01000001">
    <property type="protein sequence ID" value="EXJ76556.1"/>
    <property type="molecule type" value="Genomic_DNA"/>
</dbReference>
<dbReference type="HOGENOM" id="CLU_1390086_0_0_1"/>
<dbReference type="AlphaFoldDB" id="W9XHY0"/>
<accession>W9XHY0</accession>
<proteinExistence type="predicted"/>
<comment type="caution">
    <text evidence="1">The sequence shown here is derived from an EMBL/GenBank/DDBJ whole genome shotgun (WGS) entry which is preliminary data.</text>
</comment>
<gene>
    <name evidence="1" type="ORF">A1O5_01064</name>
</gene>
<reference evidence="1 2" key="1">
    <citation type="submission" date="2013-03" db="EMBL/GenBank/DDBJ databases">
        <title>The Genome Sequence of Cladophialophora psammophila CBS 110553.</title>
        <authorList>
            <consortium name="The Broad Institute Genomics Platform"/>
            <person name="Cuomo C."/>
            <person name="de Hoog S."/>
            <person name="Gorbushina A."/>
            <person name="Walker B."/>
            <person name="Young S.K."/>
            <person name="Zeng Q."/>
            <person name="Gargeya S."/>
            <person name="Fitzgerald M."/>
            <person name="Haas B."/>
            <person name="Abouelleil A."/>
            <person name="Allen A.W."/>
            <person name="Alvarado L."/>
            <person name="Arachchi H.M."/>
            <person name="Berlin A.M."/>
            <person name="Chapman S.B."/>
            <person name="Gainer-Dewar J."/>
            <person name="Goldberg J."/>
            <person name="Griggs A."/>
            <person name="Gujja S."/>
            <person name="Hansen M."/>
            <person name="Howarth C."/>
            <person name="Imamovic A."/>
            <person name="Ireland A."/>
            <person name="Larimer J."/>
            <person name="McCowan C."/>
            <person name="Murphy C."/>
            <person name="Pearson M."/>
            <person name="Poon T.W."/>
            <person name="Priest M."/>
            <person name="Roberts A."/>
            <person name="Saif S."/>
            <person name="Shea T."/>
            <person name="Sisk P."/>
            <person name="Sykes S."/>
            <person name="Wortman J."/>
            <person name="Nusbaum C."/>
            <person name="Birren B."/>
        </authorList>
    </citation>
    <scope>NUCLEOTIDE SEQUENCE [LARGE SCALE GENOMIC DNA]</scope>
    <source>
        <strain evidence="1 2">CBS 110553</strain>
    </source>
</reference>
<dbReference type="RefSeq" id="XP_007739873.1">
    <property type="nucleotide sequence ID" value="XM_007741683.1"/>
</dbReference>
<dbReference type="GeneID" id="19185800"/>
<evidence type="ECO:0000313" key="1">
    <source>
        <dbReference type="EMBL" id="EXJ76556.1"/>
    </source>
</evidence>
<sequence length="196" mass="21243">MPSVQNSRAQSHLDSYFNPRVSPKHAVAFRKDFGGHSYPLISSPPTSTSWPTKATIKGMELMGGGHGTVSTVKWLGRTIAGLDAMAAAKVEAGSTRGKMVKISGNTILLKASQPTDGGKVTFKVLDTQAKGMKSQKTWSKKRGREASCDAVVLVDGGGAVDVLLEMVARIQRVCSIWEGREMQKRFGDQWRLPVLR</sequence>
<evidence type="ECO:0000313" key="2">
    <source>
        <dbReference type="Proteomes" id="UP000019471"/>
    </source>
</evidence>
<dbReference type="Proteomes" id="UP000019471">
    <property type="component" value="Unassembled WGS sequence"/>
</dbReference>
<name>W9XHY0_9EURO</name>
<keyword evidence="2" id="KW-1185">Reference proteome</keyword>